<name>A0ACB8YK22_ARCLA</name>
<organism evidence="1 2">
    <name type="scientific">Arctium lappa</name>
    <name type="common">Greater burdock</name>
    <name type="synonym">Lappa major</name>
    <dbReference type="NCBI Taxonomy" id="4217"/>
    <lineage>
        <taxon>Eukaryota</taxon>
        <taxon>Viridiplantae</taxon>
        <taxon>Streptophyta</taxon>
        <taxon>Embryophyta</taxon>
        <taxon>Tracheophyta</taxon>
        <taxon>Spermatophyta</taxon>
        <taxon>Magnoliopsida</taxon>
        <taxon>eudicotyledons</taxon>
        <taxon>Gunneridae</taxon>
        <taxon>Pentapetalae</taxon>
        <taxon>asterids</taxon>
        <taxon>campanulids</taxon>
        <taxon>Asterales</taxon>
        <taxon>Asteraceae</taxon>
        <taxon>Carduoideae</taxon>
        <taxon>Cardueae</taxon>
        <taxon>Arctiinae</taxon>
        <taxon>Arctium</taxon>
    </lineage>
</organism>
<comment type="caution">
    <text evidence="1">The sequence shown here is derived from an EMBL/GenBank/DDBJ whole genome shotgun (WGS) entry which is preliminary data.</text>
</comment>
<evidence type="ECO:0000313" key="1">
    <source>
        <dbReference type="EMBL" id="KAI3685753.1"/>
    </source>
</evidence>
<accession>A0ACB8YK22</accession>
<protein>
    <submittedName>
        <fullName evidence="1">Uncharacterized protein</fullName>
    </submittedName>
</protein>
<dbReference type="EMBL" id="CM042058">
    <property type="protein sequence ID" value="KAI3685753.1"/>
    <property type="molecule type" value="Genomic_DNA"/>
</dbReference>
<sequence length="220" mass="23494">MVASKGGGGGGGGGGVPNIIQPISSAECCMCGDYGLSEELFRCKICKFRSQHKYCSNQYPKAESYKACNWCLTQKHDSAGNSSNSSSSCRNNSGDDRRDHDAAIKNKRNPNDRIGHGGLRERRKASEIQLTNTAPIKKLQGSSPEEEEESPVSTGRKRFAGGGAVEKKNHVVLRKSKSANHISHGGGGGGAGGGGGGIKTRQVFRNKVRRYKLLDEVSIQ</sequence>
<reference evidence="2" key="1">
    <citation type="journal article" date="2022" name="Mol. Ecol. Resour.">
        <title>The genomes of chicory, endive, great burdock and yacon provide insights into Asteraceae palaeo-polyploidization history and plant inulin production.</title>
        <authorList>
            <person name="Fan W."/>
            <person name="Wang S."/>
            <person name="Wang H."/>
            <person name="Wang A."/>
            <person name="Jiang F."/>
            <person name="Liu H."/>
            <person name="Zhao H."/>
            <person name="Xu D."/>
            <person name="Zhang Y."/>
        </authorList>
    </citation>
    <scope>NUCLEOTIDE SEQUENCE [LARGE SCALE GENOMIC DNA]</scope>
    <source>
        <strain evidence="2">cv. Niubang</strain>
    </source>
</reference>
<dbReference type="Proteomes" id="UP001055879">
    <property type="component" value="Linkage Group LG12"/>
</dbReference>
<reference evidence="1 2" key="2">
    <citation type="journal article" date="2022" name="Mol. Ecol. Resour.">
        <title>The genomes of chicory, endive, great burdock and yacon provide insights into Asteraceae paleo-polyploidization history and plant inulin production.</title>
        <authorList>
            <person name="Fan W."/>
            <person name="Wang S."/>
            <person name="Wang H."/>
            <person name="Wang A."/>
            <person name="Jiang F."/>
            <person name="Liu H."/>
            <person name="Zhao H."/>
            <person name="Xu D."/>
            <person name="Zhang Y."/>
        </authorList>
    </citation>
    <scope>NUCLEOTIDE SEQUENCE [LARGE SCALE GENOMIC DNA]</scope>
    <source>
        <strain evidence="2">cv. Niubang</strain>
    </source>
</reference>
<proteinExistence type="predicted"/>
<evidence type="ECO:0000313" key="2">
    <source>
        <dbReference type="Proteomes" id="UP001055879"/>
    </source>
</evidence>
<gene>
    <name evidence="1" type="ORF">L6452_35011</name>
</gene>
<keyword evidence="2" id="KW-1185">Reference proteome</keyword>